<keyword evidence="4" id="KW-0732">Signal</keyword>
<dbReference type="SUPFAM" id="SSF50044">
    <property type="entry name" value="SH3-domain"/>
    <property type="match status" value="1"/>
</dbReference>
<evidence type="ECO:0000313" key="6">
    <source>
        <dbReference type="EMBL" id="ORX59106.1"/>
    </source>
</evidence>
<reference evidence="6 7" key="2">
    <citation type="submission" date="2016-08" db="EMBL/GenBank/DDBJ databases">
        <title>Pervasive Adenine N6-methylation of Active Genes in Fungi.</title>
        <authorList>
            <consortium name="DOE Joint Genome Institute"/>
            <person name="Mondo S.J."/>
            <person name="Dannebaum R.O."/>
            <person name="Kuo R.C."/>
            <person name="Labutti K."/>
            <person name="Haridas S."/>
            <person name="Kuo A."/>
            <person name="Salamov A."/>
            <person name="Ahrendt S.R."/>
            <person name="Lipzen A."/>
            <person name="Sullivan W."/>
            <person name="Andreopoulos W.B."/>
            <person name="Clum A."/>
            <person name="Lindquist E."/>
            <person name="Daum C."/>
            <person name="Ramamoorthy G.K."/>
            <person name="Gryganskyi A."/>
            <person name="Culley D."/>
            <person name="Magnuson J.K."/>
            <person name="James T.Y."/>
            <person name="O'Malley M.A."/>
            <person name="Stajich J.E."/>
            <person name="Spatafora J.W."/>
            <person name="Visel A."/>
            <person name="Grigoriev I.V."/>
        </authorList>
    </citation>
    <scope>NUCLEOTIDE SEQUENCE [LARGE SCALE GENOMIC DNA]</scope>
    <source>
        <strain evidence="7">finn</strain>
    </source>
</reference>
<proteinExistence type="predicted"/>
<reference evidence="6 7" key="1">
    <citation type="submission" date="2016-08" db="EMBL/GenBank/DDBJ databases">
        <title>Genomes of anaerobic fungi encode conserved fungal cellulosomes for biomass hydrolysis.</title>
        <authorList>
            <consortium name="DOE Joint Genome Institute"/>
            <person name="Haitjema C.H."/>
            <person name="Gilmore S.P."/>
            <person name="Henske J.K."/>
            <person name="Solomon K.V."/>
            <person name="De Groot R."/>
            <person name="Kuo A."/>
            <person name="Mondo S.J."/>
            <person name="Salamov A.A."/>
            <person name="Labutti K."/>
            <person name="Zhao Z."/>
            <person name="Chiniquy J."/>
            <person name="Barry K."/>
            <person name="Brewer H.M."/>
            <person name="Purvine S.O."/>
            <person name="Wright A.T."/>
            <person name="Boxma B."/>
            <person name="Van Alen T."/>
            <person name="Hackstein J.H."/>
            <person name="Baker S.E."/>
            <person name="Grigoriev I.V."/>
            <person name="O'Malley M.A."/>
        </authorList>
    </citation>
    <scope>NUCLEOTIDE SEQUENCE [LARGE SCALE GENOMIC DNA]</scope>
    <source>
        <strain evidence="7">finn</strain>
    </source>
</reference>
<evidence type="ECO:0000256" key="3">
    <source>
        <dbReference type="SAM" id="Phobius"/>
    </source>
</evidence>
<name>A0A1Y1VLW0_9FUNG</name>
<keyword evidence="7" id="KW-1185">Reference proteome</keyword>
<dbReference type="Gene3D" id="2.30.30.40">
    <property type="entry name" value="SH3 Domains"/>
    <property type="match status" value="1"/>
</dbReference>
<organism evidence="6 7">
    <name type="scientific">Piromyces finnis</name>
    <dbReference type="NCBI Taxonomy" id="1754191"/>
    <lineage>
        <taxon>Eukaryota</taxon>
        <taxon>Fungi</taxon>
        <taxon>Fungi incertae sedis</taxon>
        <taxon>Chytridiomycota</taxon>
        <taxon>Chytridiomycota incertae sedis</taxon>
        <taxon>Neocallimastigomycetes</taxon>
        <taxon>Neocallimastigales</taxon>
        <taxon>Neocallimastigaceae</taxon>
        <taxon>Piromyces</taxon>
    </lineage>
</organism>
<dbReference type="Proteomes" id="UP000193719">
    <property type="component" value="Unassembled WGS sequence"/>
</dbReference>
<gene>
    <name evidence="6" type="ORF">BCR36DRAFT_316949</name>
</gene>
<evidence type="ECO:0000259" key="5">
    <source>
        <dbReference type="PROSITE" id="PS50002"/>
    </source>
</evidence>
<protein>
    <recommendedName>
        <fullName evidence="5">SH3 domain-containing protein</fullName>
    </recommendedName>
</protein>
<keyword evidence="1 2" id="KW-0728">SH3 domain</keyword>
<evidence type="ECO:0000313" key="7">
    <source>
        <dbReference type="Proteomes" id="UP000193719"/>
    </source>
</evidence>
<dbReference type="PROSITE" id="PS50002">
    <property type="entry name" value="SH3"/>
    <property type="match status" value="1"/>
</dbReference>
<sequence length="298" mass="34083">MKSLLIITLAFICIFAHRTLAHENIENMDLEEILDTFQDPDNIIMNNNYNNNSNSNEKVENSNININQETNTMNDIQTELLVSQPFPEYNDNSGNTGAKIYVLSGVGFTSVALIAFLGYKNFRKNAELDEMKKELLFESMEENRNDISMPDRVKQTKSINRLSKSLSLNLSDIFNEEKPVVSSSIYSDNYSLVKNRAYKCHFNWSPFNSDEIILKCGDLICVKESYDDGYSLGRNLYTRFYGIFPTCCLSTPEEKMMGSELIKEGEFESILKRTSSKNMTKRSRRASSSVSVVIPTWM</sequence>
<feature type="domain" description="SH3" evidence="5">
    <location>
        <begin position="193"/>
        <end position="254"/>
    </location>
</feature>
<dbReference type="AlphaFoldDB" id="A0A1Y1VLW0"/>
<feature type="transmembrane region" description="Helical" evidence="3">
    <location>
        <begin position="100"/>
        <end position="119"/>
    </location>
</feature>
<dbReference type="EMBL" id="MCFH01000003">
    <property type="protein sequence ID" value="ORX59106.1"/>
    <property type="molecule type" value="Genomic_DNA"/>
</dbReference>
<dbReference type="InterPro" id="IPR001452">
    <property type="entry name" value="SH3_domain"/>
</dbReference>
<dbReference type="OrthoDB" id="2145836at2759"/>
<comment type="caution">
    <text evidence="6">The sequence shown here is derived from an EMBL/GenBank/DDBJ whole genome shotgun (WGS) entry which is preliminary data.</text>
</comment>
<feature type="signal peptide" evidence="4">
    <location>
        <begin position="1"/>
        <end position="21"/>
    </location>
</feature>
<accession>A0A1Y1VLW0</accession>
<evidence type="ECO:0000256" key="4">
    <source>
        <dbReference type="SAM" id="SignalP"/>
    </source>
</evidence>
<dbReference type="InterPro" id="IPR036028">
    <property type="entry name" value="SH3-like_dom_sf"/>
</dbReference>
<keyword evidence="3" id="KW-1133">Transmembrane helix</keyword>
<evidence type="ECO:0000256" key="1">
    <source>
        <dbReference type="ARBA" id="ARBA00022443"/>
    </source>
</evidence>
<keyword evidence="3" id="KW-0812">Transmembrane</keyword>
<evidence type="ECO:0000256" key="2">
    <source>
        <dbReference type="PROSITE-ProRule" id="PRU00192"/>
    </source>
</evidence>
<feature type="chain" id="PRO_5012327372" description="SH3 domain-containing protein" evidence="4">
    <location>
        <begin position="22"/>
        <end position="298"/>
    </location>
</feature>
<keyword evidence="3" id="KW-0472">Membrane</keyword>